<accession>A0A2J7R9M6</accession>
<dbReference type="Proteomes" id="UP000235965">
    <property type="component" value="Unassembled WGS sequence"/>
</dbReference>
<evidence type="ECO:0008006" key="3">
    <source>
        <dbReference type="Google" id="ProtNLM"/>
    </source>
</evidence>
<dbReference type="STRING" id="105785.A0A2J7R9M6"/>
<gene>
    <name evidence="1" type="ORF">B7P43_G13816</name>
</gene>
<protein>
    <recommendedName>
        <fullName evidence="3">Endonuclease/exonuclease/phosphatase domain-containing protein</fullName>
    </recommendedName>
</protein>
<name>A0A2J7R9M6_9NEOP</name>
<keyword evidence="2" id="KW-1185">Reference proteome</keyword>
<dbReference type="InParanoid" id="A0A2J7R9M6"/>
<dbReference type="Gene3D" id="3.60.10.10">
    <property type="entry name" value="Endonuclease/exonuclease/phosphatase"/>
    <property type="match status" value="1"/>
</dbReference>
<sequence length="272" mass="32116">MVEFVSDRISYIILRGRWCDIIVMNVYAPTEDKIDDIKDRFYEELEHIFDKFPKYPMKILLGDFNAKVGREDIFKPTIGNESLNEISNDNGVNFATSKNLTVKSTMFPNRNIHKFTWTSPDGKIHNQIDHILIERRRHSSILDVQSFRAADCDAIQHLVVARVRERRSEQNKQNRVHMERFQLKKLSEVEGKEQYRVEISNRFAVLENVVNNLKLHNEDLYNVYSSPSTIRMIKSRNMRWAGHVARMGEMRNAYRLLVGKARRKETTWKTKV</sequence>
<comment type="caution">
    <text evidence="1">The sequence shown here is derived from an EMBL/GenBank/DDBJ whole genome shotgun (WGS) entry which is preliminary data.</text>
</comment>
<dbReference type="EMBL" id="NEVH01006582">
    <property type="protein sequence ID" value="PNF37537.1"/>
    <property type="molecule type" value="Genomic_DNA"/>
</dbReference>
<organism evidence="1 2">
    <name type="scientific">Cryptotermes secundus</name>
    <dbReference type="NCBI Taxonomy" id="105785"/>
    <lineage>
        <taxon>Eukaryota</taxon>
        <taxon>Metazoa</taxon>
        <taxon>Ecdysozoa</taxon>
        <taxon>Arthropoda</taxon>
        <taxon>Hexapoda</taxon>
        <taxon>Insecta</taxon>
        <taxon>Pterygota</taxon>
        <taxon>Neoptera</taxon>
        <taxon>Polyneoptera</taxon>
        <taxon>Dictyoptera</taxon>
        <taxon>Blattodea</taxon>
        <taxon>Blattoidea</taxon>
        <taxon>Termitoidae</taxon>
        <taxon>Kalotermitidae</taxon>
        <taxon>Cryptotermitinae</taxon>
        <taxon>Cryptotermes</taxon>
    </lineage>
</organism>
<reference evidence="1 2" key="1">
    <citation type="submission" date="2017-12" db="EMBL/GenBank/DDBJ databases">
        <title>Hemimetabolous genomes reveal molecular basis of termite eusociality.</title>
        <authorList>
            <person name="Harrison M.C."/>
            <person name="Jongepier E."/>
            <person name="Robertson H.M."/>
            <person name="Arning N."/>
            <person name="Bitard-Feildel T."/>
            <person name="Chao H."/>
            <person name="Childers C.P."/>
            <person name="Dinh H."/>
            <person name="Doddapaneni H."/>
            <person name="Dugan S."/>
            <person name="Gowin J."/>
            <person name="Greiner C."/>
            <person name="Han Y."/>
            <person name="Hu H."/>
            <person name="Hughes D.S.T."/>
            <person name="Huylmans A.-K."/>
            <person name="Kemena C."/>
            <person name="Kremer L.P.M."/>
            <person name="Lee S.L."/>
            <person name="Lopez-Ezquerra A."/>
            <person name="Mallet L."/>
            <person name="Monroy-Kuhn J.M."/>
            <person name="Moser A."/>
            <person name="Murali S.C."/>
            <person name="Muzny D.M."/>
            <person name="Otani S."/>
            <person name="Piulachs M.-D."/>
            <person name="Poelchau M."/>
            <person name="Qu J."/>
            <person name="Schaub F."/>
            <person name="Wada-Katsumata A."/>
            <person name="Worley K.C."/>
            <person name="Xie Q."/>
            <person name="Ylla G."/>
            <person name="Poulsen M."/>
            <person name="Gibbs R.A."/>
            <person name="Schal C."/>
            <person name="Richards S."/>
            <person name="Belles X."/>
            <person name="Korb J."/>
            <person name="Bornberg-Bauer E."/>
        </authorList>
    </citation>
    <scope>NUCLEOTIDE SEQUENCE [LARGE SCALE GENOMIC DNA]</scope>
    <source>
        <tissue evidence="1">Whole body</tissue>
    </source>
</reference>
<proteinExistence type="predicted"/>
<dbReference type="InterPro" id="IPR036691">
    <property type="entry name" value="Endo/exonu/phosph_ase_sf"/>
</dbReference>
<dbReference type="SUPFAM" id="SSF56219">
    <property type="entry name" value="DNase I-like"/>
    <property type="match status" value="1"/>
</dbReference>
<evidence type="ECO:0000313" key="2">
    <source>
        <dbReference type="Proteomes" id="UP000235965"/>
    </source>
</evidence>
<evidence type="ECO:0000313" key="1">
    <source>
        <dbReference type="EMBL" id="PNF37537.1"/>
    </source>
</evidence>
<dbReference type="AlphaFoldDB" id="A0A2J7R9M6"/>